<keyword evidence="5" id="KW-1185">Reference proteome</keyword>
<dbReference type="AlphaFoldDB" id="A0A1S2VQZ4"/>
<name>A0A1S2VQZ4_9BACT</name>
<dbReference type="InterPro" id="IPR016193">
    <property type="entry name" value="Cytidine_deaminase-like"/>
</dbReference>
<dbReference type="InterPro" id="IPR027417">
    <property type="entry name" value="P-loop_NTPase"/>
</dbReference>
<keyword evidence="2" id="KW-0175">Coiled coil</keyword>
<dbReference type="Gene3D" id="3.40.50.300">
    <property type="entry name" value="P-loop containing nucleotide triphosphate hydrolases"/>
    <property type="match status" value="1"/>
</dbReference>
<dbReference type="GO" id="GO:0005737">
    <property type="term" value="C:cytoplasm"/>
    <property type="evidence" value="ECO:0007669"/>
    <property type="project" value="TreeGrafter"/>
</dbReference>
<dbReference type="InterPro" id="IPR002125">
    <property type="entry name" value="CMP_dCMP_dom"/>
</dbReference>
<dbReference type="Proteomes" id="UP000181790">
    <property type="component" value="Unassembled WGS sequence"/>
</dbReference>
<evidence type="ECO:0000313" key="4">
    <source>
        <dbReference type="EMBL" id="OIN61207.1"/>
    </source>
</evidence>
<gene>
    <name evidence="4" type="ORF">BLX24_03865</name>
</gene>
<evidence type="ECO:0000313" key="5">
    <source>
        <dbReference type="Proteomes" id="UP000181790"/>
    </source>
</evidence>
<dbReference type="Pfam" id="PF00383">
    <property type="entry name" value="dCMP_cyt_deam_1"/>
    <property type="match status" value="1"/>
</dbReference>
<evidence type="ECO:0000259" key="3">
    <source>
        <dbReference type="PROSITE" id="PS51747"/>
    </source>
</evidence>
<feature type="domain" description="CMP/dCMP-type deaminase" evidence="3">
    <location>
        <begin position="354"/>
        <end position="558"/>
    </location>
</feature>
<dbReference type="InterPro" id="IPR015517">
    <property type="entry name" value="dCMP_deaminase-rel"/>
</dbReference>
<dbReference type="PANTHER" id="PTHR11086:SF18">
    <property type="entry name" value="DEOXYCYTIDYLATE DEAMINASE"/>
    <property type="match status" value="1"/>
</dbReference>
<dbReference type="EMBL" id="MORL01000001">
    <property type="protein sequence ID" value="OIN61207.1"/>
    <property type="molecule type" value="Genomic_DNA"/>
</dbReference>
<dbReference type="PROSITE" id="PS51747">
    <property type="entry name" value="CYT_DCMP_DEAMINASES_2"/>
    <property type="match status" value="1"/>
</dbReference>
<dbReference type="OrthoDB" id="9788517at2"/>
<feature type="coiled-coil region" evidence="2">
    <location>
        <begin position="589"/>
        <end position="616"/>
    </location>
</feature>
<reference evidence="4 5" key="1">
    <citation type="submission" date="2016-10" db="EMBL/GenBank/DDBJ databases">
        <title>Arsenicibacter rosenii gen. nov., sp. nov., an efficient arsenic-methylating bacterium isolated from an arsenic-contaminated paddy soil.</title>
        <authorList>
            <person name="Huang K."/>
        </authorList>
    </citation>
    <scope>NUCLEOTIDE SEQUENCE [LARGE SCALE GENOMIC DNA]</scope>
    <source>
        <strain evidence="4 5">SM-1</strain>
    </source>
</reference>
<accession>A0A1S2VQZ4</accession>
<comment type="caution">
    <text evidence="4">The sequence shown here is derived from an EMBL/GenBank/DDBJ whole genome shotgun (WGS) entry which is preliminary data.</text>
</comment>
<dbReference type="SUPFAM" id="SSF53927">
    <property type="entry name" value="Cytidine deaminase-like"/>
    <property type="match status" value="1"/>
</dbReference>
<organism evidence="4 5">
    <name type="scientific">Arsenicibacter rosenii</name>
    <dbReference type="NCBI Taxonomy" id="1750698"/>
    <lineage>
        <taxon>Bacteria</taxon>
        <taxon>Pseudomonadati</taxon>
        <taxon>Bacteroidota</taxon>
        <taxon>Cytophagia</taxon>
        <taxon>Cytophagales</taxon>
        <taxon>Spirosomataceae</taxon>
        <taxon>Arsenicibacter</taxon>
    </lineage>
</organism>
<keyword evidence="1" id="KW-0378">Hydrolase</keyword>
<dbReference type="Gene3D" id="3.40.140.10">
    <property type="entry name" value="Cytidine Deaminase, domain 2"/>
    <property type="match status" value="1"/>
</dbReference>
<evidence type="ECO:0000256" key="2">
    <source>
        <dbReference type="SAM" id="Coils"/>
    </source>
</evidence>
<dbReference type="GO" id="GO:0004132">
    <property type="term" value="F:dCMP deaminase activity"/>
    <property type="evidence" value="ECO:0007669"/>
    <property type="project" value="TreeGrafter"/>
</dbReference>
<dbReference type="PANTHER" id="PTHR11086">
    <property type="entry name" value="DEOXYCYTIDYLATE DEAMINASE-RELATED"/>
    <property type="match status" value="1"/>
</dbReference>
<evidence type="ECO:0000256" key="1">
    <source>
        <dbReference type="ARBA" id="ARBA00022801"/>
    </source>
</evidence>
<sequence>MNTPLDNLYKIREELFIIGLTGRLGSGCTSVANLLTKEKFSECNFPFPETINFKSNEARKYRIIYNYMEKNWKPFILIRPSDIITAILLETSLEELINDMATYYDKDKGEITKIFDIGYKNGFRLKDEFERLQKIRTDIQSLDDKDSKEEKKDRAYEFYINDSSLHIFSEKLKVILRTHLTSENKASAFQYFGDNIRQYGYAIIKDKPADDCLKIPKIIDKLIETIKSKNKAIGKPTWIVIDSIRNSLEAFFFKEHYSSFYLLAVNTENNFRRGRLNSSFTNKQLDQLDQEYDASLKPLQQFYKQDIKSCIQASDIYLYNPNDPSEGGDTFTTLKKSLIRYLALILQPGIITPTPEERCMQIAYTAKYNSGCISRQVGAVVTDSSFSIKYVGWNNTAEGQTPCLLRNVDDLLTNTDNEAFSQYEKTGKVKDLLKEAYSDSNIPNRKKKLSGRNTSFCFKEGQNCLENDKNQVHTRALHAEENAMLQISKYGGEGLREGILFSTASPCELCSKKAYQLGISQIYYIDPYPGIAKEQILEVGPIKHQPTLQLFSGAIGRAYHHLFHPFMGYKDELSIRLGYSYSNALDNIIKQDEDLKQKKIKKLNEQKEEIEKKIAELSK</sequence>
<proteinExistence type="predicted"/>
<protein>
    <recommendedName>
        <fullName evidence="3">CMP/dCMP-type deaminase domain-containing protein</fullName>
    </recommendedName>
</protein>
<dbReference type="RefSeq" id="WP_071501709.1">
    <property type="nucleotide sequence ID" value="NZ_MORL01000001.1"/>
</dbReference>